<dbReference type="EMBL" id="JAIVFQ010000073">
    <property type="protein sequence ID" value="MCC5603309.1"/>
    <property type="molecule type" value="Genomic_DNA"/>
</dbReference>
<accession>A0ABS8IGL3</accession>
<keyword evidence="4" id="KW-1185">Reference proteome</keyword>
<dbReference type="RefSeq" id="WP_229488874.1">
    <property type="nucleotide sequence ID" value="NZ_JAIVFQ010000073.1"/>
</dbReference>
<dbReference type="NCBIfam" id="TIGR02385">
    <property type="entry name" value="RelE_StbE"/>
    <property type="match status" value="1"/>
</dbReference>
<dbReference type="Proteomes" id="UP001199525">
    <property type="component" value="Unassembled WGS sequence"/>
</dbReference>
<gene>
    <name evidence="3" type="ORF">LC586_29995</name>
</gene>
<protein>
    <submittedName>
        <fullName evidence="3">Type II toxin-antitoxin system RelE/ParE family toxin</fullName>
    </submittedName>
</protein>
<evidence type="ECO:0000313" key="4">
    <source>
        <dbReference type="Proteomes" id="UP001199525"/>
    </source>
</evidence>
<keyword evidence="2" id="KW-1277">Toxin-antitoxin system</keyword>
<sequence length="92" mass="10866">MQIKWLRRALRNLEQAHSYIQKENPEAAQKVILRIQLAASQLENYPFMGRLGRIEGTRELIISSTPYIVIYRVKEESVEILRVLHTSKRYPD</sequence>
<evidence type="ECO:0000256" key="2">
    <source>
        <dbReference type="ARBA" id="ARBA00022649"/>
    </source>
</evidence>
<dbReference type="InterPro" id="IPR035093">
    <property type="entry name" value="RelE/ParE_toxin_dom_sf"/>
</dbReference>
<dbReference type="InterPro" id="IPR051803">
    <property type="entry name" value="TA_system_RelE-like_toxin"/>
</dbReference>
<dbReference type="PANTHER" id="PTHR33755">
    <property type="entry name" value="TOXIN PARE1-RELATED"/>
    <property type="match status" value="1"/>
</dbReference>
<dbReference type="InterPro" id="IPR007712">
    <property type="entry name" value="RelE/ParE_toxin"/>
</dbReference>
<comment type="caution">
    <text evidence="3">The sequence shown here is derived from an EMBL/GenBank/DDBJ whole genome shotgun (WGS) entry which is preliminary data.</text>
</comment>
<evidence type="ECO:0000256" key="1">
    <source>
        <dbReference type="ARBA" id="ARBA00006226"/>
    </source>
</evidence>
<dbReference type="Gene3D" id="3.30.2310.20">
    <property type="entry name" value="RelE-like"/>
    <property type="match status" value="1"/>
</dbReference>
<dbReference type="PANTHER" id="PTHR33755:SF6">
    <property type="entry name" value="PLASMID STABILIZATION SYSTEM PROTEIN"/>
    <property type="match status" value="1"/>
</dbReference>
<organism evidence="3 4">
    <name type="scientific">Nostoc favosum CHAB5714</name>
    <dbReference type="NCBI Taxonomy" id="2780399"/>
    <lineage>
        <taxon>Bacteria</taxon>
        <taxon>Bacillati</taxon>
        <taxon>Cyanobacteriota</taxon>
        <taxon>Cyanophyceae</taxon>
        <taxon>Nostocales</taxon>
        <taxon>Nostocaceae</taxon>
        <taxon>Nostoc</taxon>
        <taxon>Nostoc favosum</taxon>
    </lineage>
</organism>
<evidence type="ECO:0000313" key="3">
    <source>
        <dbReference type="EMBL" id="MCC5603309.1"/>
    </source>
</evidence>
<dbReference type="Pfam" id="PF05016">
    <property type="entry name" value="ParE_toxin"/>
    <property type="match status" value="1"/>
</dbReference>
<comment type="similarity">
    <text evidence="1">Belongs to the RelE toxin family.</text>
</comment>
<name>A0ABS8IGL3_9NOSO</name>
<reference evidence="3 4" key="1">
    <citation type="journal article" date="2021" name="Microorganisms">
        <title>Genome Evolution of Filamentous Cyanobacterium Nostoc Species: From Facultative Symbiosis to Free Living.</title>
        <authorList>
            <person name="Huo D."/>
            <person name="Li H."/>
            <person name="Cai F."/>
            <person name="Guo X."/>
            <person name="Qiao Z."/>
            <person name="Wang W."/>
            <person name="Yu G."/>
            <person name="Li R."/>
        </authorList>
    </citation>
    <scope>NUCLEOTIDE SEQUENCE [LARGE SCALE GENOMIC DNA]</scope>
    <source>
        <strain evidence="3 4">CHAB 5714</strain>
    </source>
</reference>
<proteinExistence type="inferred from homology"/>